<dbReference type="SUPFAM" id="SSF52540">
    <property type="entry name" value="P-loop containing nucleoside triphosphate hydrolases"/>
    <property type="match status" value="1"/>
</dbReference>
<evidence type="ECO:0000313" key="7">
    <source>
        <dbReference type="Proteomes" id="UP001251528"/>
    </source>
</evidence>
<evidence type="ECO:0000256" key="4">
    <source>
        <dbReference type="SAM" id="MobiDB-lite"/>
    </source>
</evidence>
<gene>
    <name evidence="6" type="ORF">QQS21_005396</name>
</gene>
<dbReference type="EMBL" id="JASWJB010000089">
    <property type="protein sequence ID" value="KAK2599135.1"/>
    <property type="molecule type" value="Genomic_DNA"/>
</dbReference>
<dbReference type="SUPFAM" id="SSF53474">
    <property type="entry name" value="alpha/beta-Hydrolases"/>
    <property type="match status" value="1"/>
</dbReference>
<feature type="repeat" description="ANK" evidence="3">
    <location>
        <begin position="1124"/>
        <end position="1156"/>
    </location>
</feature>
<evidence type="ECO:0000256" key="1">
    <source>
        <dbReference type="ARBA" id="ARBA00022737"/>
    </source>
</evidence>
<dbReference type="Gene3D" id="1.25.40.20">
    <property type="entry name" value="Ankyrin repeat-containing domain"/>
    <property type="match status" value="8"/>
</dbReference>
<dbReference type="PROSITE" id="PS50837">
    <property type="entry name" value="NACHT"/>
    <property type="match status" value="1"/>
</dbReference>
<dbReference type="InterPro" id="IPR056884">
    <property type="entry name" value="NPHP3-like_N"/>
</dbReference>
<feature type="repeat" description="ANK" evidence="3">
    <location>
        <begin position="1191"/>
        <end position="1223"/>
    </location>
</feature>
<evidence type="ECO:0000256" key="2">
    <source>
        <dbReference type="ARBA" id="ARBA00023043"/>
    </source>
</evidence>
<dbReference type="PRINTS" id="PR01415">
    <property type="entry name" value="ANKYRIN"/>
</dbReference>
<dbReference type="PROSITE" id="PS50088">
    <property type="entry name" value="ANK_REPEAT"/>
    <property type="match status" value="17"/>
</dbReference>
<feature type="repeat" description="ANK" evidence="3">
    <location>
        <begin position="1024"/>
        <end position="1056"/>
    </location>
</feature>
<dbReference type="SMART" id="SM00248">
    <property type="entry name" value="ANK"/>
    <property type="match status" value="18"/>
</dbReference>
<evidence type="ECO:0000256" key="3">
    <source>
        <dbReference type="PROSITE-ProRule" id="PRU00023"/>
    </source>
</evidence>
<dbReference type="Pfam" id="PF12796">
    <property type="entry name" value="Ank_2"/>
    <property type="match status" value="7"/>
</dbReference>
<keyword evidence="1" id="KW-0677">Repeat</keyword>
<dbReference type="InterPro" id="IPR002110">
    <property type="entry name" value="Ankyrin_rpt"/>
</dbReference>
<dbReference type="Proteomes" id="UP001251528">
    <property type="component" value="Unassembled WGS sequence"/>
</dbReference>
<feature type="repeat" description="ANK" evidence="3">
    <location>
        <begin position="831"/>
        <end position="858"/>
    </location>
</feature>
<feature type="repeat" description="ANK" evidence="3">
    <location>
        <begin position="1326"/>
        <end position="1358"/>
    </location>
</feature>
<reference evidence="6" key="1">
    <citation type="submission" date="2023-06" db="EMBL/GenBank/DDBJ databases">
        <title>Conoideocrella luteorostrata (Hypocreales: Clavicipitaceae), a potential biocontrol fungus for elongate hemlock scale in United States Christmas tree production areas.</title>
        <authorList>
            <person name="Barrett H."/>
            <person name="Lovett B."/>
            <person name="Macias A.M."/>
            <person name="Stajich J.E."/>
            <person name="Kasson M.T."/>
        </authorList>
    </citation>
    <scope>NUCLEOTIDE SEQUENCE</scope>
    <source>
        <strain evidence="6">ARSEF 14590</strain>
    </source>
</reference>
<comment type="caution">
    <text evidence="6">The sequence shown here is derived from an EMBL/GenBank/DDBJ whole genome shotgun (WGS) entry which is preliminary data.</text>
</comment>
<feature type="repeat" description="ANK" evidence="3">
    <location>
        <begin position="1258"/>
        <end position="1290"/>
    </location>
</feature>
<dbReference type="Gene3D" id="3.40.50.1820">
    <property type="entry name" value="alpha/beta hydrolase"/>
    <property type="match status" value="1"/>
</dbReference>
<feature type="repeat" description="ANK" evidence="3">
    <location>
        <begin position="990"/>
        <end position="1022"/>
    </location>
</feature>
<dbReference type="Pfam" id="PF00023">
    <property type="entry name" value="Ank"/>
    <property type="match status" value="2"/>
</dbReference>
<feature type="domain" description="NACHT" evidence="5">
    <location>
        <begin position="369"/>
        <end position="541"/>
    </location>
</feature>
<dbReference type="SUPFAM" id="SSF48403">
    <property type="entry name" value="Ankyrin repeat"/>
    <property type="match status" value="2"/>
</dbReference>
<feature type="repeat" description="ANK" evidence="3">
    <location>
        <begin position="1393"/>
        <end position="1417"/>
    </location>
</feature>
<sequence length="1556" mass="171753">MSRPPKAELGLQILHECEEPNVDIVAVHGLGANPDYAWVWLPKNNPTNSRGYPDKPLNWLRELLPTKLSCRVLAFNYDSTWLSTGLAMAPQQRLSNISDNLLQSLQNIRETKPVTSRPLIFIGHSFGGNVIEQAIVSATRHGSEYLPIAESTVGVIFLGTPHRGSSAAQWGALIASLAPPGYVTTEDRLLKALEQQSDSLADRLRDFSQWLFSESVSVVCAFEQFATDYSSRAGFLGKLLPSKDLVVPESSACIDGHLKISLRTDHLKINKFYGLDDPSFNLIYPQIVRIAKNANEILNRRRNPAPIPMDERSTTSSDIRGCLQMMRVRNPEDILSDIHWQKGARLGNTCEWILKQDKFSLWSASNQSGFLRLIGSPGIGKTMISTFLVQELKTKVAKSLGKVFLFFFCDDKDQNRKTPTAILRSFIWQLLLQRNELFQHMQPDFKRHTNDRVFQDLFDNYSALWRIFQNMIRDKCAGQVFILIDALDECERSTRQILLRSIKNLYQPPLTPPSPTPPSPTQPSPTATTEKLKFLITCRPDIDDIEDELRSLDSALRIDSADINNDLSEYINTRVTELARTKSYTPQTKSKVIKALKRKAGGTFLWVSLMVAELSRPGIRMLHVEAKLQNLPYGLEDTYSAILDQVPIDNREIACFILRCMVAARRPLSKLEIHAAYATWKTGSVQCGEDLAVYADILSVCSSILYVGSGDNATLNFCHQSVKDFLLHKTSTSKAWYHSTEDEAHLHIFKVCWAFLSADEFDGGNLVIHRESGLLQWNRELPDLFSRYLFLEYSSGEWLSHAMASRRVLLRNWHNLAVDVTKAPTLRDVWLLYSTKEGHEAMVKLLLESGADVKAKNENNWTPLSLAAVEGHKAIVKLLLEKGAEANGEYNGGMPLSLAAAEGHKAIVKLLLEKGAEANGEYNGRTPLSFAAEEGHEAVVKLLLESGAKVEPKGKYDRTPLMSAAKEGHEEVIKLLLKRGANVRAYGGYYSQTPLSFAAREGHEAAVKLLLGGGADVEVYTGYKSQTPLSLAAEEGHEAVVKLLLENSANVEAESEDNWTPLMFAVRKGYEAVTKLLLESGADVEAKSKDNSTPLISAAKEGHEAVIKLLLSSGADVEAYGGSNSQTPLLFAAGRGHEAVVKLLLESGAKVEPKGKYDRTPLMSAAKEGHEEVIKLLLKRGANVRAYGGYYSQTPLSFAAKEGHEAAVKLLLESGANVEAKSKDNLTPLMSAAIKGHEATIKLLLERGADVEAYGGYNSQTPLSFAAREGNEAAVKLLLKNGANVEAKDNETGQTPLLWAATNGYEAVAKLLLDKGVFIEAKDDKYSRTSLSWAARDGHEEVARLLLANGASVNTGDNTLRTPLAHAARGGHGPVVRALLGHHSVEPDQKDIYGSTPLSIAVRHCHTEIVRMLLATGKVSLDLLDCFERTSWWWAKIYGDKETKQALLGYAEKTGKLGYAEEIGKLGYAEKLGKEADENDESIDGYLVCNSEGLRYCDICTLSIDKVEVYYRCNLCNGGDFDVCLKCYEIGGHCLGNDHGFVEIRVAPSEMTDASS</sequence>
<feature type="region of interest" description="Disordered" evidence="4">
    <location>
        <begin position="508"/>
        <end position="527"/>
    </location>
</feature>
<organism evidence="6 7">
    <name type="scientific">Conoideocrella luteorostrata</name>
    <dbReference type="NCBI Taxonomy" id="1105319"/>
    <lineage>
        <taxon>Eukaryota</taxon>
        <taxon>Fungi</taxon>
        <taxon>Dikarya</taxon>
        <taxon>Ascomycota</taxon>
        <taxon>Pezizomycotina</taxon>
        <taxon>Sordariomycetes</taxon>
        <taxon>Hypocreomycetidae</taxon>
        <taxon>Hypocreales</taxon>
        <taxon>Clavicipitaceae</taxon>
        <taxon>Conoideocrella</taxon>
    </lineage>
</organism>
<feature type="repeat" description="ANK" evidence="3">
    <location>
        <begin position="1090"/>
        <end position="1122"/>
    </location>
</feature>
<dbReference type="PANTHER" id="PTHR24171">
    <property type="entry name" value="ANKYRIN REPEAT DOMAIN-CONTAINING PROTEIN 39-RELATED"/>
    <property type="match status" value="1"/>
</dbReference>
<keyword evidence="7" id="KW-1185">Reference proteome</keyword>
<dbReference type="PROSITE" id="PS50297">
    <property type="entry name" value="ANK_REP_REGION"/>
    <property type="match status" value="16"/>
</dbReference>
<feature type="repeat" description="ANK" evidence="3">
    <location>
        <begin position="859"/>
        <end position="891"/>
    </location>
</feature>
<dbReference type="InterPro" id="IPR027417">
    <property type="entry name" value="P-loop_NTPase"/>
</dbReference>
<accession>A0AAJ0FZ56</accession>
<protein>
    <recommendedName>
        <fullName evidence="5">NACHT domain-containing protein</fullName>
    </recommendedName>
</protein>
<feature type="repeat" description="ANK" evidence="3">
    <location>
        <begin position="1057"/>
        <end position="1089"/>
    </location>
</feature>
<feature type="repeat" description="ANK" evidence="3">
    <location>
        <begin position="1157"/>
        <end position="1189"/>
    </location>
</feature>
<dbReference type="InterPro" id="IPR036770">
    <property type="entry name" value="Ankyrin_rpt-contain_sf"/>
</dbReference>
<feature type="repeat" description="ANK" evidence="3">
    <location>
        <begin position="956"/>
        <end position="988"/>
    </location>
</feature>
<evidence type="ECO:0000259" key="5">
    <source>
        <dbReference type="PROSITE" id="PS50837"/>
    </source>
</evidence>
<dbReference type="Pfam" id="PF24883">
    <property type="entry name" value="NPHP3_N"/>
    <property type="match status" value="1"/>
</dbReference>
<name>A0AAJ0FZ56_9HYPO</name>
<proteinExistence type="predicted"/>
<feature type="repeat" description="ANK" evidence="3">
    <location>
        <begin position="1224"/>
        <end position="1256"/>
    </location>
</feature>
<feature type="repeat" description="ANK" evidence="3">
    <location>
        <begin position="891"/>
        <end position="923"/>
    </location>
</feature>
<dbReference type="InterPro" id="IPR007111">
    <property type="entry name" value="NACHT_NTPase"/>
</dbReference>
<dbReference type="SUPFAM" id="SSF57850">
    <property type="entry name" value="RING/U-box"/>
    <property type="match status" value="1"/>
</dbReference>
<feature type="compositionally biased region" description="Pro residues" evidence="4">
    <location>
        <begin position="509"/>
        <end position="523"/>
    </location>
</feature>
<evidence type="ECO:0000313" key="6">
    <source>
        <dbReference type="EMBL" id="KAK2599135.1"/>
    </source>
</evidence>
<dbReference type="InterPro" id="IPR029058">
    <property type="entry name" value="AB_hydrolase_fold"/>
</dbReference>
<feature type="repeat" description="ANK" evidence="3">
    <location>
        <begin position="1292"/>
        <end position="1324"/>
    </location>
</feature>
<dbReference type="Gene3D" id="3.40.50.300">
    <property type="entry name" value="P-loop containing nucleotide triphosphate hydrolases"/>
    <property type="match status" value="1"/>
</dbReference>
<dbReference type="CDD" id="cd02249">
    <property type="entry name" value="ZZ"/>
    <property type="match status" value="1"/>
</dbReference>
<keyword evidence="2 3" id="KW-0040">ANK repeat</keyword>
<feature type="repeat" description="ANK" evidence="3">
    <location>
        <begin position="923"/>
        <end position="955"/>
    </location>
</feature>